<feature type="transmembrane region" description="Helical" evidence="1">
    <location>
        <begin position="21"/>
        <end position="37"/>
    </location>
</feature>
<dbReference type="EMBL" id="FOQA01000002">
    <property type="protein sequence ID" value="SFH65101.1"/>
    <property type="molecule type" value="Genomic_DNA"/>
</dbReference>
<accession>A0A1I3BTN0</accession>
<reference evidence="5" key="1">
    <citation type="submission" date="2016-10" db="EMBL/GenBank/DDBJ databases">
        <authorList>
            <person name="Varghese N."/>
            <person name="Submissions S."/>
        </authorList>
    </citation>
    <scope>NUCLEOTIDE SEQUENCE [LARGE SCALE GENOMIC DNA]</scope>
    <source>
        <strain evidence="5">Z-7934</strain>
    </source>
</reference>
<keyword evidence="1" id="KW-1133">Transmembrane helix</keyword>
<proteinExistence type="predicted"/>
<evidence type="ECO:0000259" key="3">
    <source>
        <dbReference type="Pfam" id="PF22570"/>
    </source>
</evidence>
<feature type="domain" description="Cell wall-active antibiotics response LiaF-like C-terminal" evidence="2">
    <location>
        <begin position="139"/>
        <end position="247"/>
    </location>
</feature>
<sequence>MIEKTNNNTYESGDMMNSKRQWFLGGVFILLGGVLLANNLGYTDISVGWIFRNFWPLLLIYWGGSLLIERKGTGGLITGLLLSGLGIIILGNRQGWFEVDLSIFWTFFWPVVLILIGINFIKGPRMFGANNMAILSGIEKTKAGWDFEDGTYWAIMGGVELDLNKANLKPKREYHLFCNAFMGGIEITLPEDVTAYCQGTVVLGGLAMLGDETGGIFGTQKVEQISDNPDAPIIRIHSRVAMGGIEIQSR</sequence>
<evidence type="ECO:0000256" key="1">
    <source>
        <dbReference type="SAM" id="Phobius"/>
    </source>
</evidence>
<dbReference type="Pfam" id="PF09922">
    <property type="entry name" value="LiaF-like_C"/>
    <property type="match status" value="1"/>
</dbReference>
<dbReference type="OrthoDB" id="3636235at2"/>
<feature type="transmembrane region" description="Helical" evidence="1">
    <location>
        <begin position="49"/>
        <end position="68"/>
    </location>
</feature>
<dbReference type="AlphaFoldDB" id="A0A1I3BTN0"/>
<feature type="transmembrane region" description="Helical" evidence="1">
    <location>
        <begin position="75"/>
        <end position="91"/>
    </location>
</feature>
<gene>
    <name evidence="4" type="ORF">SAMN05192551_1023</name>
</gene>
<evidence type="ECO:0000259" key="2">
    <source>
        <dbReference type="Pfam" id="PF09922"/>
    </source>
</evidence>
<organism evidence="4 5">
    <name type="scientific">Tindallia magadiensis</name>
    <dbReference type="NCBI Taxonomy" id="69895"/>
    <lineage>
        <taxon>Bacteria</taxon>
        <taxon>Bacillati</taxon>
        <taxon>Bacillota</taxon>
        <taxon>Clostridia</taxon>
        <taxon>Peptostreptococcales</taxon>
        <taxon>Tindalliaceae</taxon>
        <taxon>Tindallia</taxon>
    </lineage>
</organism>
<evidence type="ECO:0000313" key="4">
    <source>
        <dbReference type="EMBL" id="SFH65101.1"/>
    </source>
</evidence>
<keyword evidence="1" id="KW-0812">Transmembrane</keyword>
<keyword evidence="1" id="KW-0472">Membrane</keyword>
<keyword evidence="5" id="KW-1185">Reference proteome</keyword>
<dbReference type="InterPro" id="IPR054331">
    <property type="entry name" value="LiaF_TM"/>
</dbReference>
<evidence type="ECO:0000313" key="5">
    <source>
        <dbReference type="Proteomes" id="UP000199287"/>
    </source>
</evidence>
<protein>
    <submittedName>
        <fullName evidence="4">Predicted membrane protein</fullName>
    </submittedName>
</protein>
<dbReference type="InterPro" id="IPR024425">
    <property type="entry name" value="LiaF-like_C"/>
</dbReference>
<dbReference type="Pfam" id="PF22570">
    <property type="entry name" value="LiaF-TM"/>
    <property type="match status" value="1"/>
</dbReference>
<dbReference type="STRING" id="69895.SAMN05192551_1023"/>
<feature type="transmembrane region" description="Helical" evidence="1">
    <location>
        <begin position="103"/>
        <end position="121"/>
    </location>
</feature>
<dbReference type="Proteomes" id="UP000199287">
    <property type="component" value="Unassembled WGS sequence"/>
</dbReference>
<name>A0A1I3BTN0_9FIRM</name>
<feature type="domain" description="LiaF transmembrane" evidence="3">
    <location>
        <begin position="23"/>
        <end position="125"/>
    </location>
</feature>